<comment type="caution">
    <text evidence="3">The sequence shown here is derived from an EMBL/GenBank/DDBJ whole genome shotgun (WGS) entry which is preliminary data.</text>
</comment>
<feature type="domain" description="Xylose isomerase-like TIM barrel" evidence="2">
    <location>
        <begin position="32"/>
        <end position="266"/>
    </location>
</feature>
<accession>A0A1Y1S0G9</accession>
<dbReference type="AlphaFoldDB" id="A0A1Y1S0G9"/>
<dbReference type="InterPro" id="IPR013022">
    <property type="entry name" value="Xyl_isomerase-like_TIM-brl"/>
</dbReference>
<evidence type="ECO:0000259" key="2">
    <source>
        <dbReference type="Pfam" id="PF01261"/>
    </source>
</evidence>
<dbReference type="RefSeq" id="WP_083049186.1">
    <property type="nucleotide sequence ID" value="NZ_MWQY01000005.1"/>
</dbReference>
<dbReference type="PANTHER" id="PTHR43489">
    <property type="entry name" value="ISOMERASE"/>
    <property type="match status" value="1"/>
</dbReference>
<dbReference type="Proteomes" id="UP000192343">
    <property type="component" value="Unassembled WGS sequence"/>
</dbReference>
<proteinExistence type="predicted"/>
<dbReference type="Pfam" id="PF01261">
    <property type="entry name" value="AP_endonuc_2"/>
    <property type="match status" value="1"/>
</dbReference>
<dbReference type="InterPro" id="IPR036237">
    <property type="entry name" value="Xyl_isomerase-like_sf"/>
</dbReference>
<keyword evidence="4" id="KW-1185">Reference proteome</keyword>
<reference evidence="3 4" key="1">
    <citation type="submission" date="2017-03" db="EMBL/GenBank/DDBJ databases">
        <title>Draft Genome sequence of Marispirochaeta sp. strain JC444.</title>
        <authorList>
            <person name="Shivani Y."/>
            <person name="Subhash Y."/>
            <person name="Sasikala C."/>
            <person name="Ramana C."/>
        </authorList>
    </citation>
    <scope>NUCLEOTIDE SEQUENCE [LARGE SCALE GENOMIC DNA]</scope>
    <source>
        <strain evidence="3 4">JC444</strain>
    </source>
</reference>
<dbReference type="OrthoDB" id="9786584at2"/>
<dbReference type="PANTHER" id="PTHR43489:SF7">
    <property type="entry name" value="3-DEHYDRO-D-GULOSIDE 4-EPIMERASE-RELATED"/>
    <property type="match status" value="1"/>
</dbReference>
<dbReference type="SUPFAM" id="SSF51658">
    <property type="entry name" value="Xylose isomerase-like"/>
    <property type="match status" value="1"/>
</dbReference>
<evidence type="ECO:0000313" key="4">
    <source>
        <dbReference type="Proteomes" id="UP000192343"/>
    </source>
</evidence>
<dbReference type="EMBL" id="MWQY01000005">
    <property type="protein sequence ID" value="ORC36621.1"/>
    <property type="molecule type" value="Genomic_DNA"/>
</dbReference>
<organism evidence="3 4">
    <name type="scientific">Marispirochaeta aestuarii</name>
    <dbReference type="NCBI Taxonomy" id="1963862"/>
    <lineage>
        <taxon>Bacteria</taxon>
        <taxon>Pseudomonadati</taxon>
        <taxon>Spirochaetota</taxon>
        <taxon>Spirochaetia</taxon>
        <taxon>Spirochaetales</taxon>
        <taxon>Spirochaetaceae</taxon>
        <taxon>Marispirochaeta</taxon>
    </lineage>
</organism>
<dbReference type="Gene3D" id="3.20.20.150">
    <property type="entry name" value="Divalent-metal-dependent TIM barrel enzymes"/>
    <property type="match status" value="1"/>
</dbReference>
<evidence type="ECO:0000313" key="3">
    <source>
        <dbReference type="EMBL" id="ORC36621.1"/>
    </source>
</evidence>
<gene>
    <name evidence="3" type="ORF">B4O97_06035</name>
</gene>
<sequence length="273" mass="30759">MGIPYLSLAVSEEKLGDSAPVLFQDGIVNGMRSAKDLGFTGVEIHIRNPGSLDVDALLEAEKELGIKICAVGTGLEYSLNKLCFTSEDAGVRRKTAERFKEHIDLARKLKASVFMGLCRGTAPDYGSRQTYLERFAEEILPVQKYADEKQVILTLEPIAYYMTNLLNTVDECLEFMDRPGFENLELLLDSHHMYLEDKDMYGEAFDKCAGKIGHFHVSDSNRRHPGAGNVDFDRIAVKLKEMGYDRPVSLEVLPQPSGTEASQRCMDWMKRHW</sequence>
<name>A0A1Y1S0G9_9SPIO</name>
<dbReference type="STRING" id="1963862.B4O97_06035"/>
<keyword evidence="1" id="KW-0413">Isomerase</keyword>
<dbReference type="GO" id="GO:0016853">
    <property type="term" value="F:isomerase activity"/>
    <property type="evidence" value="ECO:0007669"/>
    <property type="project" value="UniProtKB-KW"/>
</dbReference>
<protein>
    <recommendedName>
        <fullName evidence="2">Xylose isomerase-like TIM barrel domain-containing protein</fullName>
    </recommendedName>
</protein>
<evidence type="ECO:0000256" key="1">
    <source>
        <dbReference type="ARBA" id="ARBA00023235"/>
    </source>
</evidence>
<dbReference type="InterPro" id="IPR050417">
    <property type="entry name" value="Sugar_Epim/Isomerase"/>
</dbReference>